<protein>
    <submittedName>
        <fullName evidence="2">Carbon monoxide dehydrogenase subunit G</fullName>
    </submittedName>
</protein>
<dbReference type="InterPro" id="IPR010419">
    <property type="entry name" value="CO_DH_gsu"/>
</dbReference>
<dbReference type="CDD" id="cd07823">
    <property type="entry name" value="SRPBCC_5"/>
    <property type="match status" value="1"/>
</dbReference>
<sequence length="207" mass="21789">MKIAQEFTVARPMPAVWSFFHDIPNVARCLPGAEYLGPKEGGKHTGKVSSKIGPFQASFEGEADVVYDDDAKSVHVEGKGVDKKGASRGKMIMDCRLFAEEDKTKVVVDADVQLSGAIAQFGRTGIITEVANVLIADFVRNAEAALAADNTADMAAAPTPASAQEPETARGAAPSSAQTVAKPISGFGLMVAVLKSWLASLFGRRAH</sequence>
<dbReference type="Pfam" id="PF06240">
    <property type="entry name" value="COXG"/>
    <property type="match status" value="1"/>
</dbReference>
<feature type="compositionally biased region" description="Low complexity" evidence="1">
    <location>
        <begin position="156"/>
        <end position="166"/>
    </location>
</feature>
<evidence type="ECO:0000256" key="1">
    <source>
        <dbReference type="SAM" id="MobiDB-lite"/>
    </source>
</evidence>
<evidence type="ECO:0000313" key="2">
    <source>
        <dbReference type="EMBL" id="PXW63333.1"/>
    </source>
</evidence>
<dbReference type="PANTHER" id="PTHR38588">
    <property type="entry name" value="BLL0334 PROTEIN"/>
    <property type="match status" value="1"/>
</dbReference>
<dbReference type="AlphaFoldDB" id="A0A2V3UDH5"/>
<reference evidence="2 3" key="1">
    <citation type="submission" date="2018-05" db="EMBL/GenBank/DDBJ databases">
        <title>Genomic Encyclopedia of Type Strains, Phase IV (KMG-IV): sequencing the most valuable type-strain genomes for metagenomic binning, comparative biology and taxonomic classification.</title>
        <authorList>
            <person name="Goeker M."/>
        </authorList>
    </citation>
    <scope>NUCLEOTIDE SEQUENCE [LARGE SCALE GENOMIC DNA]</scope>
    <source>
        <strain evidence="2 3">DSM 6462</strain>
    </source>
</reference>
<dbReference type="OrthoDB" id="9808623at2"/>
<feature type="region of interest" description="Disordered" evidence="1">
    <location>
        <begin position="156"/>
        <end position="176"/>
    </location>
</feature>
<organism evidence="2 3">
    <name type="scientific">Chelatococcus asaccharovorans</name>
    <dbReference type="NCBI Taxonomy" id="28210"/>
    <lineage>
        <taxon>Bacteria</taxon>
        <taxon>Pseudomonadati</taxon>
        <taxon>Pseudomonadota</taxon>
        <taxon>Alphaproteobacteria</taxon>
        <taxon>Hyphomicrobiales</taxon>
        <taxon>Chelatococcaceae</taxon>
        <taxon>Chelatococcus</taxon>
    </lineage>
</organism>
<accession>A0A2V3UDH5</accession>
<proteinExistence type="predicted"/>
<keyword evidence="3" id="KW-1185">Reference proteome</keyword>
<dbReference type="PANTHER" id="PTHR38588:SF1">
    <property type="entry name" value="BLL0334 PROTEIN"/>
    <property type="match status" value="1"/>
</dbReference>
<comment type="caution">
    <text evidence="2">The sequence shown here is derived from an EMBL/GenBank/DDBJ whole genome shotgun (WGS) entry which is preliminary data.</text>
</comment>
<gene>
    <name evidence="2" type="ORF">C7450_102248</name>
</gene>
<name>A0A2V3UDH5_9HYPH</name>
<evidence type="ECO:0000313" key="3">
    <source>
        <dbReference type="Proteomes" id="UP000248021"/>
    </source>
</evidence>
<dbReference type="RefSeq" id="WP_110373481.1">
    <property type="nucleotide sequence ID" value="NZ_JAHBRY010000002.1"/>
</dbReference>
<dbReference type="InterPro" id="IPR023393">
    <property type="entry name" value="START-like_dom_sf"/>
</dbReference>
<dbReference type="Gene3D" id="3.30.530.20">
    <property type="match status" value="1"/>
</dbReference>
<dbReference type="Proteomes" id="UP000248021">
    <property type="component" value="Unassembled WGS sequence"/>
</dbReference>
<dbReference type="EMBL" id="QJJK01000002">
    <property type="protein sequence ID" value="PXW63333.1"/>
    <property type="molecule type" value="Genomic_DNA"/>
</dbReference>
<dbReference type="SUPFAM" id="SSF55961">
    <property type="entry name" value="Bet v1-like"/>
    <property type="match status" value="1"/>
</dbReference>